<dbReference type="InterPro" id="IPR009056">
    <property type="entry name" value="Cyt_c-like_dom"/>
</dbReference>
<keyword evidence="3 6" id="KW-0479">Metal-binding</keyword>
<keyword evidence="2 6" id="KW-0349">Heme</keyword>
<keyword evidence="4" id="KW-0249">Electron transport</keyword>
<comment type="PTM">
    <text evidence="6">Binds 1 heme c group covalently per subunit.</text>
</comment>
<gene>
    <name evidence="9" type="ORF">AAW31_15080</name>
    <name evidence="10" type="ORF">BCL69_106613</name>
</gene>
<dbReference type="PRINTS" id="PR00606">
    <property type="entry name" value="CYTCHROMECID"/>
</dbReference>
<evidence type="ECO:0000256" key="7">
    <source>
        <dbReference type="SAM" id="SignalP"/>
    </source>
</evidence>
<reference evidence="9 11" key="2">
    <citation type="journal article" date="2016" name="Genome Announc.">
        <title>Genome Sequence of Nitrosomonas communis Strain Nm2, a Mesophilic Ammonia-Oxidizing Bacterium Isolated from Mediterranean Soil.</title>
        <authorList>
            <person name="Kozlowski J.A."/>
            <person name="Kits K.D."/>
            <person name="Stein L.Y."/>
        </authorList>
    </citation>
    <scope>NUCLEOTIDE SEQUENCE [LARGE SCALE GENOMIC DNA]</scope>
    <source>
        <strain evidence="9 11">Nm2</strain>
    </source>
</reference>
<evidence type="ECO:0000256" key="6">
    <source>
        <dbReference type="PIRSR" id="PIRSR602324-1"/>
    </source>
</evidence>
<organism evidence="9 11">
    <name type="scientific">Nitrosomonas communis</name>
    <dbReference type="NCBI Taxonomy" id="44574"/>
    <lineage>
        <taxon>Bacteria</taxon>
        <taxon>Pseudomonadati</taxon>
        <taxon>Pseudomonadota</taxon>
        <taxon>Betaproteobacteria</taxon>
        <taxon>Nitrosomonadales</taxon>
        <taxon>Nitrosomonadaceae</taxon>
        <taxon>Nitrosomonas</taxon>
    </lineage>
</organism>
<dbReference type="SUPFAM" id="SSF46626">
    <property type="entry name" value="Cytochrome c"/>
    <property type="match status" value="1"/>
</dbReference>
<proteinExistence type="predicted"/>
<dbReference type="GO" id="GO:0009055">
    <property type="term" value="F:electron transfer activity"/>
    <property type="evidence" value="ECO:0007669"/>
    <property type="project" value="InterPro"/>
</dbReference>
<dbReference type="Pfam" id="PF00034">
    <property type="entry name" value="Cytochrom_C"/>
    <property type="match status" value="1"/>
</dbReference>
<feature type="signal peptide" evidence="7">
    <location>
        <begin position="1"/>
        <end position="22"/>
    </location>
</feature>
<dbReference type="Gene3D" id="1.10.760.10">
    <property type="entry name" value="Cytochrome c-like domain"/>
    <property type="match status" value="1"/>
</dbReference>
<feature type="binding site" description="covalent" evidence="6">
    <location>
        <position position="81"/>
    </location>
    <ligand>
        <name>heme c</name>
        <dbReference type="ChEBI" id="CHEBI:61717"/>
    </ligand>
</feature>
<feature type="binding site" description="covalent" evidence="6">
    <location>
        <position position="32"/>
    </location>
    <ligand>
        <name>heme c</name>
        <dbReference type="ChEBI" id="CHEBI:61717"/>
    </ligand>
</feature>
<reference evidence="10 12" key="3">
    <citation type="submission" date="2019-07" db="EMBL/GenBank/DDBJ databases">
        <title>Active sludge and wastewater microbial communities from Klosterneuburg, Austria.</title>
        <authorList>
            <person name="Wagner M."/>
        </authorList>
    </citation>
    <scope>NUCLEOTIDE SEQUENCE [LARGE SCALE GENOMIC DNA]</scope>
    <source>
        <strain evidence="10 12">Nm2</strain>
    </source>
</reference>
<evidence type="ECO:0000313" key="11">
    <source>
        <dbReference type="Proteomes" id="UP000034156"/>
    </source>
</evidence>
<keyword evidence="11" id="KW-1185">Reference proteome</keyword>
<keyword evidence="5 6" id="KW-0408">Iron</keyword>
<feature type="domain" description="Cytochrome c" evidence="8">
    <location>
        <begin position="18"/>
        <end position="103"/>
    </location>
</feature>
<evidence type="ECO:0000256" key="3">
    <source>
        <dbReference type="ARBA" id="ARBA00022723"/>
    </source>
</evidence>
<evidence type="ECO:0000256" key="5">
    <source>
        <dbReference type="ARBA" id="ARBA00023004"/>
    </source>
</evidence>
<evidence type="ECO:0000313" key="9">
    <source>
        <dbReference type="EMBL" id="AKH38828.1"/>
    </source>
</evidence>
<evidence type="ECO:0000259" key="8">
    <source>
        <dbReference type="PROSITE" id="PS51007"/>
    </source>
</evidence>
<dbReference type="PATRIC" id="fig|44574.3.peg.3648"/>
<dbReference type="GO" id="GO:0005506">
    <property type="term" value="F:iron ion binding"/>
    <property type="evidence" value="ECO:0007669"/>
    <property type="project" value="InterPro"/>
</dbReference>
<dbReference type="Proteomes" id="UP000034156">
    <property type="component" value="Chromosome"/>
</dbReference>
<dbReference type="RefSeq" id="WP_046850862.1">
    <property type="nucleotide sequence ID" value="NZ_CP011451.1"/>
</dbReference>
<reference evidence="11" key="1">
    <citation type="submission" date="2015-05" db="EMBL/GenBank/DDBJ databases">
        <title>Draft genome of Nitrosomonas communis strain Nm2.</title>
        <authorList>
            <person name="Kozlowski J.A."/>
            <person name="Kits K.D."/>
            <person name="Stein L.Y."/>
        </authorList>
    </citation>
    <scope>NUCLEOTIDE SEQUENCE [LARGE SCALE GENOMIC DNA]</scope>
    <source>
        <strain evidence="11">Nm2</strain>
    </source>
</reference>
<dbReference type="InterPro" id="IPR036909">
    <property type="entry name" value="Cyt_c-like_dom_sf"/>
</dbReference>
<dbReference type="GO" id="GO:0020037">
    <property type="term" value="F:heme binding"/>
    <property type="evidence" value="ECO:0007669"/>
    <property type="project" value="InterPro"/>
</dbReference>
<keyword evidence="1" id="KW-0813">Transport</keyword>
<evidence type="ECO:0000313" key="12">
    <source>
        <dbReference type="Proteomes" id="UP000324176"/>
    </source>
</evidence>
<evidence type="ECO:0000256" key="4">
    <source>
        <dbReference type="ARBA" id="ARBA00022982"/>
    </source>
</evidence>
<dbReference type="Proteomes" id="UP000324176">
    <property type="component" value="Unassembled WGS sequence"/>
</dbReference>
<name>A0A0F7KI89_9PROT</name>
<evidence type="ECO:0000256" key="1">
    <source>
        <dbReference type="ARBA" id="ARBA00022448"/>
    </source>
</evidence>
<dbReference type="InterPro" id="IPR002324">
    <property type="entry name" value="Cyt_c_ID"/>
</dbReference>
<accession>A0A0F7KI89</accession>
<protein>
    <submittedName>
        <fullName evidence="9 10">Cytochrome c</fullName>
    </submittedName>
</protein>
<sequence>MRKVLLGVMAASAALWIGSAQADAELAKSSGCLNCHNVDTKLVGPSLKDVAAKYAGQADAADYLAGKIKNGSNGVWGTIPMPPNANVSDENAKKLAEFILTLK</sequence>
<feature type="binding site" description="covalent" evidence="6">
    <location>
        <position position="36"/>
    </location>
    <ligand>
        <name>heme c</name>
        <dbReference type="ChEBI" id="CHEBI:61717"/>
    </ligand>
</feature>
<feature type="chain" id="PRO_5033222214" evidence="7">
    <location>
        <begin position="23"/>
        <end position="103"/>
    </location>
</feature>
<evidence type="ECO:0000256" key="2">
    <source>
        <dbReference type="ARBA" id="ARBA00022617"/>
    </source>
</evidence>
<keyword evidence="7" id="KW-0732">Signal</keyword>
<dbReference type="EMBL" id="CP011451">
    <property type="protein sequence ID" value="AKH38828.1"/>
    <property type="molecule type" value="Genomic_DNA"/>
</dbReference>
<dbReference type="EMBL" id="VNHT01000066">
    <property type="protein sequence ID" value="TYP79893.1"/>
    <property type="molecule type" value="Genomic_DNA"/>
</dbReference>
<dbReference type="OrthoDB" id="9811281at2"/>
<dbReference type="AlphaFoldDB" id="A0A0F7KI89"/>
<evidence type="ECO:0000313" key="10">
    <source>
        <dbReference type="EMBL" id="TYP79893.1"/>
    </source>
</evidence>
<dbReference type="PROSITE" id="PS51007">
    <property type="entry name" value="CYTC"/>
    <property type="match status" value="1"/>
</dbReference>
<dbReference type="KEGG" id="nco:AAW31_15080"/>